<evidence type="ECO:0000256" key="5">
    <source>
        <dbReference type="ARBA" id="ARBA00023002"/>
    </source>
</evidence>
<dbReference type="OrthoDB" id="9787779at2"/>
<evidence type="ECO:0000256" key="2">
    <source>
        <dbReference type="ARBA" id="ARBA00010790"/>
    </source>
</evidence>
<evidence type="ECO:0000313" key="9">
    <source>
        <dbReference type="EMBL" id="TCK18182.1"/>
    </source>
</evidence>
<dbReference type="SUPFAM" id="SSF54373">
    <property type="entry name" value="FAD-linked reductases, C-terminal domain"/>
    <property type="match status" value="1"/>
</dbReference>
<evidence type="ECO:0000313" key="10">
    <source>
        <dbReference type="Proteomes" id="UP000295707"/>
    </source>
</evidence>
<dbReference type="SUPFAM" id="SSF51905">
    <property type="entry name" value="FAD/NAD(P)-binding domain"/>
    <property type="match status" value="1"/>
</dbReference>
<dbReference type="GO" id="GO:0016614">
    <property type="term" value="F:oxidoreductase activity, acting on CH-OH group of donors"/>
    <property type="evidence" value="ECO:0007669"/>
    <property type="project" value="InterPro"/>
</dbReference>
<evidence type="ECO:0000259" key="8">
    <source>
        <dbReference type="Pfam" id="PF05199"/>
    </source>
</evidence>
<evidence type="ECO:0000256" key="4">
    <source>
        <dbReference type="ARBA" id="ARBA00022827"/>
    </source>
</evidence>
<evidence type="ECO:0000259" key="6">
    <source>
        <dbReference type="Pfam" id="PF00732"/>
    </source>
</evidence>
<sequence>MADNTVKIDALDTTEPFDVCIIGSGPTGTIIGKTLVENGIRTVILEAGSSMFNWLTDSQIKQYADFESTGNTNYPEKHTKASLLGGTANFWTGRCERLHPSDMEPHAYTPPENPWPITYDDLDPYYEKAERIMRVRGNSQRSKYSPPRKTPLPLPQTKDISFLTELLDSIGVEVDDSPTAIPQKSIRFFKVQKEILPGFAASPNLTLVTGAIVRRLVSNADKNIVGAEVQSFEGEKKVVRARIYVLAAGGIGAPRLLLMSKSEHHPEGIGNTYDRVGRGFNEHPAVNFYAQIPHQRKTIYPLSKIARTHQFYSTYREEGLGSIMPVFRQSWILPHHNMPLKISKIPHNMLAIAQRLLHATLYMGVVIEMKISDSNRVTLSTKKKDPFGDPLARVHMDYADEDIALLERSRELVRDLYAKVGAGNIYEDQITFSRHLQGTCRMGTDPKTSVVDPDLRAHESPNLYISGSEAFVTGGAMQPTLTIAALASRLSEHLVTRFKEGSVPPAG</sequence>
<dbReference type="AlphaFoldDB" id="A0A4R1HLU4"/>
<dbReference type="EMBL" id="SMFX01000001">
    <property type="protein sequence ID" value="TCK18182.1"/>
    <property type="molecule type" value="Genomic_DNA"/>
</dbReference>
<dbReference type="PANTHER" id="PTHR42784:SF1">
    <property type="entry name" value="PYRANOSE 2-OXIDASE"/>
    <property type="match status" value="1"/>
</dbReference>
<dbReference type="InterPro" id="IPR002938">
    <property type="entry name" value="FAD-bd"/>
</dbReference>
<protein>
    <submittedName>
        <fullName evidence="9">Choline dehydrogenase-like flavoprotein</fullName>
    </submittedName>
</protein>
<evidence type="ECO:0000259" key="7">
    <source>
        <dbReference type="Pfam" id="PF01494"/>
    </source>
</evidence>
<comment type="caution">
    <text evidence="9">The sequence shown here is derived from an EMBL/GenBank/DDBJ whole genome shotgun (WGS) entry which is preliminary data.</text>
</comment>
<organism evidence="9 10">
    <name type="scientific">Thiogranum longum</name>
    <dbReference type="NCBI Taxonomy" id="1537524"/>
    <lineage>
        <taxon>Bacteria</taxon>
        <taxon>Pseudomonadati</taxon>
        <taxon>Pseudomonadota</taxon>
        <taxon>Gammaproteobacteria</taxon>
        <taxon>Chromatiales</taxon>
        <taxon>Ectothiorhodospiraceae</taxon>
        <taxon>Thiogranum</taxon>
    </lineage>
</organism>
<dbReference type="Gene3D" id="3.50.50.60">
    <property type="entry name" value="FAD/NAD(P)-binding domain"/>
    <property type="match status" value="2"/>
</dbReference>
<comment type="cofactor">
    <cofactor evidence="1">
        <name>FAD</name>
        <dbReference type="ChEBI" id="CHEBI:57692"/>
    </cofactor>
</comment>
<accession>A0A4R1HLU4</accession>
<keyword evidence="3" id="KW-0285">Flavoprotein</keyword>
<dbReference type="Pfam" id="PF00732">
    <property type="entry name" value="GMC_oxred_N"/>
    <property type="match status" value="1"/>
</dbReference>
<dbReference type="InterPro" id="IPR000172">
    <property type="entry name" value="GMC_OxRdtase_N"/>
</dbReference>
<dbReference type="Pfam" id="PF01494">
    <property type="entry name" value="FAD_binding_3"/>
    <property type="match status" value="1"/>
</dbReference>
<name>A0A4R1HLU4_9GAMM</name>
<dbReference type="InterPro" id="IPR051473">
    <property type="entry name" value="P2Ox-like"/>
</dbReference>
<proteinExistence type="inferred from homology"/>
<feature type="domain" description="Glucose-methanol-choline oxidoreductase N-terminal" evidence="6">
    <location>
        <begin position="191"/>
        <end position="284"/>
    </location>
</feature>
<keyword evidence="10" id="KW-1185">Reference proteome</keyword>
<feature type="domain" description="Glucose-methanol-choline oxidoreductase C-terminal" evidence="8">
    <location>
        <begin position="374"/>
        <end position="487"/>
    </location>
</feature>
<dbReference type="RefSeq" id="WP_132972006.1">
    <property type="nucleotide sequence ID" value="NZ_SMFX01000001.1"/>
</dbReference>
<dbReference type="InterPro" id="IPR007867">
    <property type="entry name" value="GMC_OxRtase_C"/>
</dbReference>
<comment type="similarity">
    <text evidence="2">Belongs to the GMC oxidoreductase family.</text>
</comment>
<keyword evidence="4" id="KW-0274">FAD</keyword>
<evidence type="ECO:0000256" key="3">
    <source>
        <dbReference type="ARBA" id="ARBA00022630"/>
    </source>
</evidence>
<keyword evidence="5" id="KW-0560">Oxidoreductase</keyword>
<dbReference type="Pfam" id="PF05199">
    <property type="entry name" value="GMC_oxred_C"/>
    <property type="match status" value="1"/>
</dbReference>
<dbReference type="PANTHER" id="PTHR42784">
    <property type="entry name" value="PYRANOSE 2-OXIDASE"/>
    <property type="match status" value="1"/>
</dbReference>
<evidence type="ECO:0000256" key="1">
    <source>
        <dbReference type="ARBA" id="ARBA00001974"/>
    </source>
</evidence>
<feature type="domain" description="FAD-binding" evidence="7">
    <location>
        <begin position="18"/>
        <end position="48"/>
    </location>
</feature>
<dbReference type="InterPro" id="IPR036188">
    <property type="entry name" value="FAD/NAD-bd_sf"/>
</dbReference>
<dbReference type="GO" id="GO:0071949">
    <property type="term" value="F:FAD binding"/>
    <property type="evidence" value="ECO:0007669"/>
    <property type="project" value="InterPro"/>
</dbReference>
<reference evidence="9 10" key="1">
    <citation type="submission" date="2019-03" db="EMBL/GenBank/DDBJ databases">
        <title>Genomic Encyclopedia of Type Strains, Phase IV (KMG-IV): sequencing the most valuable type-strain genomes for metagenomic binning, comparative biology and taxonomic classification.</title>
        <authorList>
            <person name="Goeker M."/>
        </authorList>
    </citation>
    <scope>NUCLEOTIDE SEQUENCE [LARGE SCALE GENOMIC DNA]</scope>
    <source>
        <strain evidence="9 10">DSM 19610</strain>
    </source>
</reference>
<gene>
    <name evidence="9" type="ORF">DFR30_1457</name>
</gene>
<dbReference type="Proteomes" id="UP000295707">
    <property type="component" value="Unassembled WGS sequence"/>
</dbReference>